<evidence type="ECO:0000313" key="1">
    <source>
        <dbReference type="EMBL" id="RKO25487.1"/>
    </source>
</evidence>
<dbReference type="PANTHER" id="PTHR38479">
    <property type="entry name" value="LMO0824 PROTEIN"/>
    <property type="match status" value="1"/>
</dbReference>
<dbReference type="GO" id="GO:0003677">
    <property type="term" value="F:DNA binding"/>
    <property type="evidence" value="ECO:0007669"/>
    <property type="project" value="UniProtKB-KW"/>
</dbReference>
<proteinExistence type="predicted"/>
<dbReference type="EMBL" id="RBNH01000004">
    <property type="protein sequence ID" value="RKO25487.1"/>
    <property type="molecule type" value="Genomic_DNA"/>
</dbReference>
<dbReference type="OMA" id="PMRGTLH"/>
<dbReference type="Pfam" id="PF06224">
    <property type="entry name" value="AlkZ-like"/>
    <property type="match status" value="1"/>
</dbReference>
<evidence type="ECO:0000313" key="2">
    <source>
        <dbReference type="Proteomes" id="UP000273159"/>
    </source>
</evidence>
<gene>
    <name evidence="1" type="ORF">D7Z96_06705</name>
</gene>
<dbReference type="RefSeq" id="WP_013601874.1">
    <property type="nucleotide sequence ID" value="NZ_RBNH01000004.1"/>
</dbReference>
<reference evidence="2" key="2">
    <citation type="submission" date="2018-10" db="EMBL/GenBank/DDBJ databases">
        <authorList>
            <person name="Wang Y."/>
            <person name="Wang J."/>
            <person name="Yang X."/>
            <person name="Wang Z."/>
            <person name="Huang Y."/>
        </authorList>
    </citation>
    <scope>NUCLEOTIDE SEQUENCE [LARGE SCALE GENOMIC DNA]</scope>
    <source>
        <strain evidence="2">J015</strain>
    </source>
</reference>
<dbReference type="AlphaFoldDB" id="A0A3B0G4R5"/>
<name>A0A3B0G4R5_PSEPS</name>
<comment type="caution">
    <text evidence="1">The sequence shown here is derived from an EMBL/GenBank/DDBJ whole genome shotgun (WGS) entry which is preliminary data.</text>
</comment>
<sequence>MAGKRVTGRTLGRLRLVSQRLVPLPVTAAAQQADPQDPIAATVRWMTAMQAQDLQAALWAVGARAPGTGLSNARAALDSGAVVRSWPMRGTLHLVAPEDLRWMLDLTAERLTKGTASRHRELGITWADIEKCRDIALALVSGGGAAGRRELFQVFDTAGQPTQGQRGIHILGTLCRHAWLVPGPLAGNQQQFAAFDEWIPASRRLERQEAIAGFVLRYVRSHGPATVRDFAWWTQIPLTEVRAAFEDVKDQVVELEFEGNSYWLSPEVAGLLDGGVPGQRSVLLLPGFDEFLLGYQDRKLVLAAEHADRIVPGGNGVFKKTLVAGGEVVGTWGREGTGPGAAVVPELFDGARQLGTSARAAFDRAARRYLEFLDS</sequence>
<dbReference type="Proteomes" id="UP000273159">
    <property type="component" value="Unassembled WGS sequence"/>
</dbReference>
<keyword evidence="1" id="KW-0238">DNA-binding</keyword>
<reference evidence="1 2" key="1">
    <citation type="submission" date="2018-10" db="EMBL/GenBank/DDBJ databases">
        <title>Genome-guide identification and characterization of bacteria that degrade polycyclic aromatic hydrocarbons and resist hexavalent chromium simultaneously.</title>
        <authorList>
            <person name="Feng H."/>
        </authorList>
    </citation>
    <scope>NUCLEOTIDE SEQUENCE [LARGE SCALE GENOMIC DNA]</scope>
    <source>
        <strain evidence="1 2">J015</strain>
    </source>
</reference>
<organism evidence="1 2">
    <name type="scientific">Pseudarthrobacter phenanthrenivorans</name>
    <name type="common">Arthrobacter phenanthrenivorans</name>
    <dbReference type="NCBI Taxonomy" id="361575"/>
    <lineage>
        <taxon>Bacteria</taxon>
        <taxon>Bacillati</taxon>
        <taxon>Actinomycetota</taxon>
        <taxon>Actinomycetes</taxon>
        <taxon>Micrococcales</taxon>
        <taxon>Micrococcaceae</taxon>
        <taxon>Pseudarthrobacter</taxon>
    </lineage>
</organism>
<accession>A0A3B0G4R5</accession>
<protein>
    <submittedName>
        <fullName evidence="1">Winged helix DNA-binding domain-containing protein</fullName>
    </submittedName>
</protein>
<dbReference type="PANTHER" id="PTHR38479:SF2">
    <property type="entry name" value="WINGED HELIX DNA-BINDING DOMAIN-CONTAINING PROTEIN"/>
    <property type="match status" value="1"/>
</dbReference>
<dbReference type="InterPro" id="IPR009351">
    <property type="entry name" value="AlkZ-like"/>
</dbReference>